<comment type="subcellular location">
    <subcellularLocation>
        <location evidence="1">Membrane</location>
    </subcellularLocation>
</comment>
<protein>
    <submittedName>
        <fullName evidence="6">Fusion and transport protein UGO1</fullName>
    </submittedName>
</protein>
<dbReference type="SUPFAM" id="SSF103506">
    <property type="entry name" value="Mitochondrial carrier"/>
    <property type="match status" value="1"/>
</dbReference>
<keyword evidence="4" id="KW-0472">Membrane</keyword>
<keyword evidence="3" id="KW-1133">Transmembrane helix</keyword>
<evidence type="ECO:0000256" key="3">
    <source>
        <dbReference type="ARBA" id="ARBA00022989"/>
    </source>
</evidence>
<evidence type="ECO:0000256" key="4">
    <source>
        <dbReference type="ARBA" id="ARBA00023136"/>
    </source>
</evidence>
<dbReference type="Proteomes" id="UP000292447">
    <property type="component" value="Chromosome I"/>
</dbReference>
<evidence type="ECO:0000256" key="1">
    <source>
        <dbReference type="ARBA" id="ARBA00004370"/>
    </source>
</evidence>
<dbReference type="GO" id="GO:0016020">
    <property type="term" value="C:membrane"/>
    <property type="evidence" value="ECO:0007669"/>
    <property type="project" value="UniProtKB-SubCell"/>
</dbReference>
<evidence type="ECO:0000256" key="5">
    <source>
        <dbReference type="SAM" id="MobiDB-lite"/>
    </source>
</evidence>
<sequence>MPGDSKLRPYYDHDSFNAGYLVIFKPGVGLIDTATQKEITTSFTYGFAGNKANMLLGNLGLGGGGTGARASAAPRLDRVAPSADINYMNDLELSEYFDFNNLLELFKNLVWNFFKNYCRVLLSQPLDIVRLTLQVGRFDFSLDLAKNDSAQQKNEGRTRFGSTAMSASYDDSFYDDEEIDFFQPTQPPVLQTLQTLQKEKKRVEGLEKRPVKNPHKIHPVSQHTIDIMSAIASKDGPLALFRGVNASFIHYTLSHTIEAWITGFLSPFLNIPDPFFLDLTHSTEPAKSLWLSVLACILTGVILMPLDLIKVRFMITPFESTGPKIPASRRNSGPEDPRGETLSTSGSEIDLPLAHHADKHVNLRSVRDSLRHYPSRLFLNPPPSITVLTILHQISTIVFRKSAPYFLFVRYNIDSYLLPNMFTVANLVLLITEFFIKLPVENLLRKEQVRFLLKPKSREEDKYRVVTIDNPDENLIVDYNGWDLNHSHTDQAEEQKPGLWKRIKYLGLFKGWRVGVLNVIGFWGYNIVKSTSVMTEERL</sequence>
<organism evidence="6 7">
    <name type="scientific">Metschnikowia aff. pulcherrima</name>
    <dbReference type="NCBI Taxonomy" id="2163413"/>
    <lineage>
        <taxon>Eukaryota</taxon>
        <taxon>Fungi</taxon>
        <taxon>Dikarya</taxon>
        <taxon>Ascomycota</taxon>
        <taxon>Saccharomycotina</taxon>
        <taxon>Pichiomycetes</taxon>
        <taxon>Metschnikowiaceae</taxon>
        <taxon>Metschnikowia</taxon>
    </lineage>
</organism>
<keyword evidence="2" id="KW-0812">Transmembrane</keyword>
<accession>A0A4P6XJ04</accession>
<evidence type="ECO:0000313" key="7">
    <source>
        <dbReference type="Proteomes" id="UP000292447"/>
    </source>
</evidence>
<dbReference type="STRING" id="2163413.A0A4P6XJ04"/>
<evidence type="ECO:0000256" key="2">
    <source>
        <dbReference type="ARBA" id="ARBA00022692"/>
    </source>
</evidence>
<gene>
    <name evidence="6" type="primary">MPUL0A04670</name>
    <name evidence="6" type="ORF">METSCH_A04670</name>
</gene>
<name>A0A4P6XJ04_9ASCO</name>
<reference evidence="7" key="1">
    <citation type="submission" date="2019-03" db="EMBL/GenBank/DDBJ databases">
        <title>Snf2 controls pulcherriminic acid biosynthesis and connects pigmentation and antifungal activity of the yeast Metschnikowia pulcherrima.</title>
        <authorList>
            <person name="Gore-Lloyd D."/>
            <person name="Sumann I."/>
            <person name="Brachmann A.O."/>
            <person name="Schneeberger K."/>
            <person name="Ortiz-Merino R.A."/>
            <person name="Moreno-Beltran M."/>
            <person name="Schlaefli M."/>
            <person name="Kirner P."/>
            <person name="Santos Kron A."/>
            <person name="Wolfe K.H."/>
            <person name="Piel J."/>
            <person name="Ahrens C.H."/>
            <person name="Henk D."/>
            <person name="Freimoser F.M."/>
        </authorList>
    </citation>
    <scope>NUCLEOTIDE SEQUENCE [LARGE SCALE GENOMIC DNA]</scope>
    <source>
        <strain evidence="7">APC 1.2</strain>
    </source>
</reference>
<dbReference type="Gene3D" id="1.50.40.10">
    <property type="entry name" value="Mitochondrial carrier domain"/>
    <property type="match status" value="1"/>
</dbReference>
<feature type="region of interest" description="Disordered" evidence="5">
    <location>
        <begin position="324"/>
        <end position="346"/>
    </location>
</feature>
<keyword evidence="7" id="KW-1185">Reference proteome</keyword>
<dbReference type="EMBL" id="CP034456">
    <property type="protein sequence ID" value="QBM85838.1"/>
    <property type="molecule type" value="Genomic_DNA"/>
</dbReference>
<dbReference type="InterPro" id="IPR023395">
    <property type="entry name" value="MCP_dom_sf"/>
</dbReference>
<evidence type="ECO:0000313" key="6">
    <source>
        <dbReference type="EMBL" id="QBM85838.1"/>
    </source>
</evidence>
<proteinExistence type="predicted"/>
<dbReference type="AlphaFoldDB" id="A0A4P6XJ04"/>